<dbReference type="GO" id="GO:0015217">
    <property type="term" value="F:ADP transmembrane transporter activity"/>
    <property type="evidence" value="ECO:0007669"/>
    <property type="project" value="TreeGrafter"/>
</dbReference>
<dbReference type="InterPro" id="IPR052217">
    <property type="entry name" value="Mito/Peroxisomal_Carrier"/>
</dbReference>
<sequence>MNRYNHYNSDLDAFELYHLEAEELSNSTSSSTSESLRIEPPVEYNAVIAGLSGAIGTSISNVVVYPIDLIVKRLQVQRALSHVASQNEKSDEAQLYAGFIDAARRIHREEGGIGALYSGCLQDTTNSMSSAFLYFLSYNFIRQRRLQANISPSGKVPSTLGVFEEISVGVLAGAFAKFFTAPIANVVTRKQTAALHKGSNSTENTSDVKSILRDIYSEKGVQGFWSGYGATLILTLNPSITFLCYETSKRLLPKRYRDNPTAGQAFILAAISKAVASSIMYPMSLVKSRSQVQRKKRADSSGSGTVFDTLKEVYDAGGIMGFYEGFWGEIFKGFFSNGITMLFKEMLHRNILALYILIVRLQNRNKKLSL</sequence>
<feature type="repeat" description="Solcar" evidence="9">
    <location>
        <begin position="44"/>
        <end position="144"/>
    </location>
</feature>
<evidence type="ECO:0000256" key="9">
    <source>
        <dbReference type="PROSITE-ProRule" id="PRU00282"/>
    </source>
</evidence>
<feature type="transmembrane region" description="Helical" evidence="11">
    <location>
        <begin position="265"/>
        <end position="286"/>
    </location>
</feature>
<keyword evidence="5" id="KW-0677">Repeat</keyword>
<keyword evidence="3 10" id="KW-0813">Transport</keyword>
<protein>
    <recommendedName>
        <fullName evidence="14">Mitochondrial carrier</fullName>
    </recommendedName>
</protein>
<reference evidence="12 13" key="1">
    <citation type="submission" date="2019-10" db="EMBL/GenBank/DDBJ databases">
        <authorList>
            <person name="Palmer J.M."/>
        </authorList>
    </citation>
    <scope>NUCLEOTIDE SEQUENCE [LARGE SCALE GENOMIC DNA]</scope>
    <source>
        <strain evidence="12 13">TWF694</strain>
    </source>
</reference>
<evidence type="ECO:0000256" key="6">
    <source>
        <dbReference type="ARBA" id="ARBA00022792"/>
    </source>
</evidence>
<evidence type="ECO:0000256" key="3">
    <source>
        <dbReference type="ARBA" id="ARBA00022448"/>
    </source>
</evidence>
<organism evidence="12 13">
    <name type="scientific">Orbilia ellipsospora</name>
    <dbReference type="NCBI Taxonomy" id="2528407"/>
    <lineage>
        <taxon>Eukaryota</taxon>
        <taxon>Fungi</taxon>
        <taxon>Dikarya</taxon>
        <taxon>Ascomycota</taxon>
        <taxon>Pezizomycotina</taxon>
        <taxon>Orbiliomycetes</taxon>
        <taxon>Orbiliales</taxon>
        <taxon>Orbiliaceae</taxon>
        <taxon>Orbilia</taxon>
    </lineage>
</organism>
<feature type="repeat" description="Solcar" evidence="9">
    <location>
        <begin position="260"/>
        <end position="350"/>
    </location>
</feature>
<evidence type="ECO:0000256" key="10">
    <source>
        <dbReference type="RuleBase" id="RU000488"/>
    </source>
</evidence>
<evidence type="ECO:0000313" key="12">
    <source>
        <dbReference type="EMBL" id="KAK6543926.1"/>
    </source>
</evidence>
<dbReference type="GO" id="GO:0016020">
    <property type="term" value="C:membrane"/>
    <property type="evidence" value="ECO:0007669"/>
    <property type="project" value="UniProtKB-SubCell"/>
</dbReference>
<evidence type="ECO:0000256" key="5">
    <source>
        <dbReference type="ARBA" id="ARBA00022737"/>
    </source>
</evidence>
<proteinExistence type="inferred from homology"/>
<dbReference type="AlphaFoldDB" id="A0AAV9XQM7"/>
<evidence type="ECO:0000256" key="1">
    <source>
        <dbReference type="ARBA" id="ARBA00004141"/>
    </source>
</evidence>
<comment type="caution">
    <text evidence="12">The sequence shown here is derived from an EMBL/GenBank/DDBJ whole genome shotgun (WGS) entry which is preliminary data.</text>
</comment>
<dbReference type="PANTHER" id="PTHR45939:SF2">
    <property type="entry name" value="CARRIER PROTEIN, PUTATIVE (AFU_ORTHOLOGUE AFUA_2G13870)-RELATED"/>
    <property type="match status" value="1"/>
</dbReference>
<dbReference type="Pfam" id="PF00153">
    <property type="entry name" value="Mito_carr"/>
    <property type="match status" value="3"/>
</dbReference>
<keyword evidence="6" id="KW-0496">Mitochondrion</keyword>
<comment type="subcellular location">
    <subcellularLocation>
        <location evidence="1">Membrane</location>
        <topology evidence="1">Multi-pass membrane protein</topology>
    </subcellularLocation>
</comment>
<comment type="similarity">
    <text evidence="2 10">Belongs to the mitochondrial carrier (TC 2.A.29) family.</text>
</comment>
<name>A0AAV9XQM7_9PEZI</name>
<keyword evidence="6" id="KW-0999">Mitochondrion inner membrane</keyword>
<dbReference type="SUPFAM" id="SSF103506">
    <property type="entry name" value="Mitochondrial carrier"/>
    <property type="match status" value="1"/>
</dbReference>
<keyword evidence="8 9" id="KW-0472">Membrane</keyword>
<keyword evidence="7 11" id="KW-1133">Transmembrane helix</keyword>
<evidence type="ECO:0000256" key="8">
    <source>
        <dbReference type="ARBA" id="ARBA00023136"/>
    </source>
</evidence>
<dbReference type="EMBL" id="JAVHJO010000001">
    <property type="protein sequence ID" value="KAK6543926.1"/>
    <property type="molecule type" value="Genomic_DNA"/>
</dbReference>
<dbReference type="InterPro" id="IPR018108">
    <property type="entry name" value="MCP_transmembrane"/>
</dbReference>
<evidence type="ECO:0000313" key="13">
    <source>
        <dbReference type="Proteomes" id="UP001365542"/>
    </source>
</evidence>
<dbReference type="PANTHER" id="PTHR45939">
    <property type="entry name" value="PEROXISOMAL MEMBRANE PROTEIN PMP34-RELATED"/>
    <property type="match status" value="1"/>
</dbReference>
<dbReference type="PROSITE" id="PS50920">
    <property type="entry name" value="SOLCAR"/>
    <property type="match status" value="3"/>
</dbReference>
<evidence type="ECO:0000256" key="7">
    <source>
        <dbReference type="ARBA" id="ARBA00022989"/>
    </source>
</evidence>
<evidence type="ECO:0008006" key="14">
    <source>
        <dbReference type="Google" id="ProtNLM"/>
    </source>
</evidence>
<evidence type="ECO:0000256" key="4">
    <source>
        <dbReference type="ARBA" id="ARBA00022692"/>
    </source>
</evidence>
<evidence type="ECO:0000256" key="11">
    <source>
        <dbReference type="SAM" id="Phobius"/>
    </source>
</evidence>
<accession>A0AAV9XQM7</accession>
<gene>
    <name evidence="12" type="ORF">TWF694_000644</name>
</gene>
<dbReference type="Gene3D" id="1.50.40.10">
    <property type="entry name" value="Mitochondrial carrier domain"/>
    <property type="match status" value="1"/>
</dbReference>
<keyword evidence="13" id="KW-1185">Reference proteome</keyword>
<dbReference type="Proteomes" id="UP001365542">
    <property type="component" value="Unassembled WGS sequence"/>
</dbReference>
<dbReference type="InterPro" id="IPR023395">
    <property type="entry name" value="MCP_dom_sf"/>
</dbReference>
<keyword evidence="4 9" id="KW-0812">Transmembrane</keyword>
<evidence type="ECO:0000256" key="2">
    <source>
        <dbReference type="ARBA" id="ARBA00006375"/>
    </source>
</evidence>
<feature type="repeat" description="Solcar" evidence="9">
    <location>
        <begin position="160"/>
        <end position="251"/>
    </location>
</feature>